<reference evidence="1 2" key="1">
    <citation type="submission" date="2014-07" db="EMBL/GenBank/DDBJ databases">
        <title>Methanogenic archaea and the global carbon cycle.</title>
        <authorList>
            <person name="Henriksen J.R."/>
            <person name="Luke J."/>
            <person name="Reinhart S."/>
            <person name="Benedict M.N."/>
            <person name="Youngblut N.D."/>
            <person name="Metcalf M.E."/>
            <person name="Whitaker R.J."/>
            <person name="Metcalf W.W."/>
        </authorList>
    </citation>
    <scope>NUCLEOTIDE SEQUENCE [LARGE SCALE GENOMIC DNA]</scope>
    <source>
        <strain evidence="1 2">HI350</strain>
    </source>
</reference>
<accession>A0A0E3PFK4</accession>
<sequence>MIRIITVNIKYGKYISWLYSFGAVRLRNIQSIRHIRYISHVRIMRDIIGPLDVNVIGSSDINIFIKMQCRQKKLG</sequence>
<dbReference type="HOGENOM" id="CLU_2662416_0_0_2"/>
<evidence type="ECO:0000313" key="2">
    <source>
        <dbReference type="Proteomes" id="UP000033092"/>
    </source>
</evidence>
<proteinExistence type="predicted"/>
<name>A0A0E3PFK4_9EURY</name>
<dbReference type="PATRIC" id="fig|1434119.4.peg.3554"/>
<dbReference type="AlphaFoldDB" id="A0A0E3PFK4"/>
<gene>
    <name evidence="1" type="ORF">MSSIH_2712</name>
</gene>
<dbReference type="KEGG" id="msz:MSSIH_2712"/>
<protein>
    <submittedName>
        <fullName evidence="1">Uncharacterized protein</fullName>
    </submittedName>
</protein>
<dbReference type="EMBL" id="CP009507">
    <property type="protein sequence ID" value="AKB33402.1"/>
    <property type="molecule type" value="Genomic_DNA"/>
</dbReference>
<organism evidence="1 2">
    <name type="scientific">Methanosarcina siciliae HI350</name>
    <dbReference type="NCBI Taxonomy" id="1434119"/>
    <lineage>
        <taxon>Archaea</taxon>
        <taxon>Methanobacteriati</taxon>
        <taxon>Methanobacteriota</taxon>
        <taxon>Stenosarchaea group</taxon>
        <taxon>Methanomicrobia</taxon>
        <taxon>Methanosarcinales</taxon>
        <taxon>Methanosarcinaceae</taxon>
        <taxon>Methanosarcina</taxon>
    </lineage>
</organism>
<evidence type="ECO:0000313" key="1">
    <source>
        <dbReference type="EMBL" id="AKB33402.1"/>
    </source>
</evidence>
<dbReference type="Proteomes" id="UP000033092">
    <property type="component" value="Chromosome"/>
</dbReference>